<name>A0ABS9SLX3_9BACT</name>
<comment type="caution">
    <text evidence="5">The sequence shown here is derived from an EMBL/GenBank/DDBJ whole genome shotgun (WGS) entry which is preliminary data.</text>
</comment>
<dbReference type="InterPro" id="IPR004447">
    <property type="entry name" value="Peptidase_S41A"/>
</dbReference>
<reference evidence="5 6" key="1">
    <citation type="submission" date="2022-02" db="EMBL/GenBank/DDBJ databases">
        <authorList>
            <person name="Min J."/>
        </authorList>
    </citation>
    <scope>NUCLEOTIDE SEQUENCE [LARGE SCALE GENOMIC DNA]</scope>
    <source>
        <strain evidence="5 6">GR10-1</strain>
    </source>
</reference>
<protein>
    <submittedName>
        <fullName evidence="5">S41 family peptidase</fullName>
    </submittedName>
</protein>
<evidence type="ECO:0000259" key="4">
    <source>
        <dbReference type="SMART" id="SM00245"/>
    </source>
</evidence>
<keyword evidence="6" id="KW-1185">Reference proteome</keyword>
<evidence type="ECO:0000313" key="5">
    <source>
        <dbReference type="EMBL" id="MCH5599271.1"/>
    </source>
</evidence>
<feature type="domain" description="Tail specific protease" evidence="4">
    <location>
        <begin position="43"/>
        <end position="199"/>
    </location>
</feature>
<keyword evidence="3" id="KW-0720">Serine protease</keyword>
<dbReference type="InterPro" id="IPR029045">
    <property type="entry name" value="ClpP/crotonase-like_dom_sf"/>
</dbReference>
<dbReference type="RefSeq" id="WP_240830980.1">
    <property type="nucleotide sequence ID" value="NZ_JAKWBL010000003.1"/>
</dbReference>
<dbReference type="PANTHER" id="PTHR32060:SF30">
    <property type="entry name" value="CARBOXY-TERMINAL PROCESSING PROTEASE CTPA"/>
    <property type="match status" value="1"/>
</dbReference>
<dbReference type="CDD" id="cd07560">
    <property type="entry name" value="Peptidase_S41_CPP"/>
    <property type="match status" value="1"/>
</dbReference>
<dbReference type="PANTHER" id="PTHR32060">
    <property type="entry name" value="TAIL-SPECIFIC PROTEASE"/>
    <property type="match status" value="1"/>
</dbReference>
<keyword evidence="1" id="KW-0645">Protease</keyword>
<dbReference type="SUPFAM" id="SSF52096">
    <property type="entry name" value="ClpP/crotonase"/>
    <property type="match status" value="1"/>
</dbReference>
<dbReference type="Gene3D" id="3.90.226.10">
    <property type="entry name" value="2-enoyl-CoA Hydratase, Chain A, domain 1"/>
    <property type="match status" value="1"/>
</dbReference>
<evidence type="ECO:0000313" key="6">
    <source>
        <dbReference type="Proteomes" id="UP001202248"/>
    </source>
</evidence>
<dbReference type="SUPFAM" id="SSF50156">
    <property type="entry name" value="PDZ domain-like"/>
    <property type="match status" value="1"/>
</dbReference>
<dbReference type="EMBL" id="JAKWBL010000003">
    <property type="protein sequence ID" value="MCH5599271.1"/>
    <property type="molecule type" value="Genomic_DNA"/>
</dbReference>
<accession>A0ABS9SLX3</accession>
<proteinExistence type="predicted"/>
<dbReference type="SMART" id="SM00245">
    <property type="entry name" value="TSPc"/>
    <property type="match status" value="1"/>
</dbReference>
<sequence length="199" mass="22106">MGDQIIKADGQNLTGKDITSTQIMKAIRGEKGSKIKLDIFRNGKNIPLTVTRDNIPKPSISVSYMLDKSTGFIKLSEFTSTSYREFMEAMEALKKQGMKQLIFDLRSNGGGYMDQAIEIADEFLSGDKLIVYTQGVNSPKTEYRCKRPGIFETGKLALLVDELSASASEIISGALQDWDRATIIGRRTFGKGLVQEPFY</sequence>
<dbReference type="InterPro" id="IPR036034">
    <property type="entry name" value="PDZ_sf"/>
</dbReference>
<organism evidence="5 6">
    <name type="scientific">Niabella ginsengisoli</name>
    <dbReference type="NCBI Taxonomy" id="522298"/>
    <lineage>
        <taxon>Bacteria</taxon>
        <taxon>Pseudomonadati</taxon>
        <taxon>Bacteroidota</taxon>
        <taxon>Chitinophagia</taxon>
        <taxon>Chitinophagales</taxon>
        <taxon>Chitinophagaceae</taxon>
        <taxon>Niabella</taxon>
    </lineage>
</organism>
<dbReference type="Proteomes" id="UP001202248">
    <property type="component" value="Unassembled WGS sequence"/>
</dbReference>
<gene>
    <name evidence="5" type="ORF">MKP09_15825</name>
</gene>
<evidence type="ECO:0000256" key="3">
    <source>
        <dbReference type="ARBA" id="ARBA00022825"/>
    </source>
</evidence>
<evidence type="ECO:0000256" key="1">
    <source>
        <dbReference type="ARBA" id="ARBA00022670"/>
    </source>
</evidence>
<dbReference type="Pfam" id="PF03572">
    <property type="entry name" value="Peptidase_S41"/>
    <property type="match status" value="1"/>
</dbReference>
<dbReference type="InterPro" id="IPR005151">
    <property type="entry name" value="Tail-specific_protease"/>
</dbReference>
<evidence type="ECO:0000256" key="2">
    <source>
        <dbReference type="ARBA" id="ARBA00022801"/>
    </source>
</evidence>
<keyword evidence="2" id="KW-0378">Hydrolase</keyword>
<dbReference type="Gene3D" id="2.30.42.10">
    <property type="match status" value="1"/>
</dbReference>